<dbReference type="KEGG" id="psoj:PHYSODRAFT_323973"/>
<keyword evidence="6" id="KW-1185">Reference proteome</keyword>
<evidence type="ECO:0000256" key="2">
    <source>
        <dbReference type="ARBA" id="ARBA00004613"/>
    </source>
</evidence>
<evidence type="ECO:0000256" key="3">
    <source>
        <dbReference type="ARBA" id="ARBA00022525"/>
    </source>
</evidence>
<dbReference type="GeneID" id="20645038"/>
<dbReference type="Pfam" id="PF20147">
    <property type="entry name" value="Crinkler"/>
    <property type="match status" value="1"/>
</dbReference>
<sequence>MVTLVCALAIDLGHPFVIDLLETCILEDLRLAVAQRNPDVIKCPLRKLELFCAQRDGKWPTTAETRELDPEALDLERLDYPLFRLDHAGFGDRDVSANTHVVHVVRVSKNHELQHASEPTMTLADVEERFESAVKNVTNSYADKQSVYGFSECTYSKEEEFIEKLGLSTKMLEVKEELEFSVKGCNWEESDHYCQRVRYLAYMDEHLKDALFPNDRWAEEYRIVFGELRLVIEHWIVSRYQQQLLMELIVADFESGDGQAPMGHLTDLNNA</sequence>
<protein>
    <submittedName>
        <fullName evidence="5">Neutral zinc metallopeptidase</fullName>
    </submittedName>
</protein>
<evidence type="ECO:0000259" key="4">
    <source>
        <dbReference type="Pfam" id="PF20147"/>
    </source>
</evidence>
<comment type="subcellular location">
    <subcellularLocation>
        <location evidence="1">Host cell</location>
    </subcellularLocation>
    <subcellularLocation>
        <location evidence="2">Secreted</location>
    </subcellularLocation>
</comment>
<dbReference type="GO" id="GO:0005576">
    <property type="term" value="C:extracellular region"/>
    <property type="evidence" value="ECO:0007669"/>
    <property type="project" value="UniProtKB-SubCell"/>
</dbReference>
<evidence type="ECO:0000256" key="1">
    <source>
        <dbReference type="ARBA" id="ARBA00004340"/>
    </source>
</evidence>
<feature type="domain" description="Crinkler effector protein N-terminal" evidence="4">
    <location>
        <begin position="2"/>
        <end position="105"/>
    </location>
</feature>
<proteinExistence type="predicted"/>
<name>G4YQZ6_PHYSP</name>
<dbReference type="AlphaFoldDB" id="G4YQZ6"/>
<organism evidence="5 6">
    <name type="scientific">Phytophthora sojae (strain P6497)</name>
    <name type="common">Soybean stem and root rot agent</name>
    <name type="synonym">Phytophthora megasperma f. sp. glycines</name>
    <dbReference type="NCBI Taxonomy" id="1094619"/>
    <lineage>
        <taxon>Eukaryota</taxon>
        <taxon>Sar</taxon>
        <taxon>Stramenopiles</taxon>
        <taxon>Oomycota</taxon>
        <taxon>Peronosporomycetes</taxon>
        <taxon>Peronosporales</taxon>
        <taxon>Peronosporaceae</taxon>
        <taxon>Phytophthora</taxon>
    </lineage>
</organism>
<evidence type="ECO:0000313" key="5">
    <source>
        <dbReference type="EMBL" id="EGZ30624.1"/>
    </source>
</evidence>
<dbReference type="InParanoid" id="G4YQZ6"/>
<dbReference type="Proteomes" id="UP000002640">
    <property type="component" value="Unassembled WGS sequence"/>
</dbReference>
<dbReference type="GO" id="GO:0043657">
    <property type="term" value="C:host cell"/>
    <property type="evidence" value="ECO:0007669"/>
    <property type="project" value="UniProtKB-SubCell"/>
</dbReference>
<dbReference type="RefSeq" id="XP_009517899.1">
    <property type="nucleotide sequence ID" value="XM_009519604.1"/>
</dbReference>
<keyword evidence="3" id="KW-0964">Secreted</keyword>
<accession>G4YQZ6</accession>
<dbReference type="EMBL" id="JH159151">
    <property type="protein sequence ID" value="EGZ30624.1"/>
    <property type="molecule type" value="Genomic_DNA"/>
</dbReference>
<dbReference type="InterPro" id="IPR045379">
    <property type="entry name" value="Crinkler_N"/>
</dbReference>
<reference evidence="5 6" key="1">
    <citation type="journal article" date="2006" name="Science">
        <title>Phytophthora genome sequences uncover evolutionary origins and mechanisms of pathogenesis.</title>
        <authorList>
            <person name="Tyler B.M."/>
            <person name="Tripathy S."/>
            <person name="Zhang X."/>
            <person name="Dehal P."/>
            <person name="Jiang R.H."/>
            <person name="Aerts A."/>
            <person name="Arredondo F.D."/>
            <person name="Baxter L."/>
            <person name="Bensasson D."/>
            <person name="Beynon J.L."/>
            <person name="Chapman J."/>
            <person name="Damasceno C.M."/>
            <person name="Dorrance A.E."/>
            <person name="Dou D."/>
            <person name="Dickerman A.W."/>
            <person name="Dubchak I.L."/>
            <person name="Garbelotto M."/>
            <person name="Gijzen M."/>
            <person name="Gordon S.G."/>
            <person name="Govers F."/>
            <person name="Grunwald N.J."/>
            <person name="Huang W."/>
            <person name="Ivors K.L."/>
            <person name="Jones R.W."/>
            <person name="Kamoun S."/>
            <person name="Krampis K."/>
            <person name="Lamour K.H."/>
            <person name="Lee M.K."/>
            <person name="McDonald W.H."/>
            <person name="Medina M."/>
            <person name="Meijer H.J."/>
            <person name="Nordberg E.K."/>
            <person name="Maclean D.J."/>
            <person name="Ospina-Giraldo M.D."/>
            <person name="Morris P.F."/>
            <person name="Phuntumart V."/>
            <person name="Putnam N.H."/>
            <person name="Rash S."/>
            <person name="Rose J.K."/>
            <person name="Sakihama Y."/>
            <person name="Salamov A.A."/>
            <person name="Savidor A."/>
            <person name="Scheuring C.F."/>
            <person name="Smith B.M."/>
            <person name="Sobral B.W."/>
            <person name="Terry A."/>
            <person name="Torto-Alalibo T.A."/>
            <person name="Win J."/>
            <person name="Xu Z."/>
            <person name="Zhang H."/>
            <person name="Grigoriev I.V."/>
            <person name="Rokhsar D.S."/>
            <person name="Boore J.L."/>
        </authorList>
    </citation>
    <scope>NUCLEOTIDE SEQUENCE [LARGE SCALE GENOMIC DNA]</scope>
    <source>
        <strain evidence="5 6">P6497</strain>
    </source>
</reference>
<evidence type="ECO:0000313" key="6">
    <source>
        <dbReference type="Proteomes" id="UP000002640"/>
    </source>
</evidence>
<gene>
    <name evidence="5" type="ORF">PHYSODRAFT_323973</name>
</gene>